<dbReference type="PIRSF" id="PIRSF039102">
    <property type="entry name" value="Ddl/VanB"/>
    <property type="match status" value="1"/>
</dbReference>
<evidence type="ECO:0000313" key="19">
    <source>
        <dbReference type="EMBL" id="EDM81105.1"/>
    </source>
</evidence>
<dbReference type="eggNOG" id="COG1181">
    <property type="taxonomic scope" value="Bacteria"/>
</dbReference>
<feature type="active site" evidence="14">
    <location>
        <position position="322"/>
    </location>
</feature>
<dbReference type="Gene3D" id="3.30.470.20">
    <property type="entry name" value="ATP-grasp fold, B domain"/>
    <property type="match status" value="1"/>
</dbReference>
<dbReference type="Pfam" id="PF01820">
    <property type="entry name" value="Dala_Dala_lig_N"/>
    <property type="match status" value="1"/>
</dbReference>
<keyword evidence="10 16" id="KW-0464">Manganese</keyword>
<feature type="binding site" evidence="15">
    <location>
        <begin position="214"/>
        <end position="221"/>
    </location>
    <ligand>
        <name>ATP</name>
        <dbReference type="ChEBI" id="CHEBI:30616"/>
    </ligand>
</feature>
<dbReference type="PANTHER" id="PTHR23132:SF25">
    <property type="entry name" value="D-ALANINE--D-ALANINE LIGASE A"/>
    <property type="match status" value="1"/>
</dbReference>
<dbReference type="HAMAP" id="MF_00047">
    <property type="entry name" value="Dala_Dala_lig"/>
    <property type="match status" value="1"/>
</dbReference>
<feature type="active site" evidence="14">
    <location>
        <position position="16"/>
    </location>
</feature>
<comment type="similarity">
    <text evidence="2 13">Belongs to the D-alanine--D-alanine ligase family.</text>
</comment>
<dbReference type="Gene3D" id="3.40.50.20">
    <property type="match status" value="1"/>
</dbReference>
<evidence type="ECO:0000256" key="9">
    <source>
        <dbReference type="ARBA" id="ARBA00022984"/>
    </source>
</evidence>
<dbReference type="Gene3D" id="3.30.1490.20">
    <property type="entry name" value="ATP-grasp fold, A domain"/>
    <property type="match status" value="1"/>
</dbReference>
<dbReference type="FunFam" id="3.30.470.20:FF:000008">
    <property type="entry name" value="D-alanine--D-alanine ligase"/>
    <property type="match status" value="1"/>
</dbReference>
<dbReference type="NCBIfam" id="TIGR01205">
    <property type="entry name" value="D_ala_D_alaTIGR"/>
    <property type="match status" value="1"/>
</dbReference>
<feature type="binding site" evidence="16">
    <location>
        <position position="311"/>
    </location>
    <ligand>
        <name>Mg(2+)</name>
        <dbReference type="ChEBI" id="CHEBI:18420"/>
        <label>2</label>
    </ligand>
</feature>
<evidence type="ECO:0000256" key="8">
    <source>
        <dbReference type="ARBA" id="ARBA00022960"/>
    </source>
</evidence>
<comment type="cofactor">
    <cofactor evidence="1">
        <name>Mn(2+)</name>
        <dbReference type="ChEBI" id="CHEBI:29035"/>
    </cofactor>
</comment>
<evidence type="ECO:0000256" key="14">
    <source>
        <dbReference type="PIRSR" id="PIRSR039102-1"/>
    </source>
</evidence>
<evidence type="ECO:0000256" key="2">
    <source>
        <dbReference type="ARBA" id="ARBA00010871"/>
    </source>
</evidence>
<comment type="function">
    <text evidence="13">Cell wall formation.</text>
</comment>
<accession>A6FYV0</accession>
<dbReference type="GO" id="GO:0005524">
    <property type="term" value="F:ATP binding"/>
    <property type="evidence" value="ECO:0007669"/>
    <property type="project" value="UniProtKB-UniRule"/>
</dbReference>
<dbReference type="SUPFAM" id="SSF56059">
    <property type="entry name" value="Glutathione synthetase ATP-binding domain-like"/>
    <property type="match status" value="1"/>
</dbReference>
<keyword evidence="5 15" id="KW-0547">Nucleotide-binding</keyword>
<evidence type="ECO:0000256" key="16">
    <source>
        <dbReference type="PIRSR" id="PIRSR039102-3"/>
    </source>
</evidence>
<keyword evidence="8 13" id="KW-0133">Cell shape</keyword>
<dbReference type="SUPFAM" id="SSF52440">
    <property type="entry name" value="PreATP-grasp domain"/>
    <property type="match status" value="1"/>
</dbReference>
<proteinExistence type="inferred from homology"/>
<keyword evidence="20" id="KW-1185">Reference proteome</keyword>
<dbReference type="AlphaFoldDB" id="A6FYV0"/>
<evidence type="ECO:0000313" key="20">
    <source>
        <dbReference type="Proteomes" id="UP000005801"/>
    </source>
</evidence>
<dbReference type="InterPro" id="IPR011095">
    <property type="entry name" value="Dala_Dala_lig_C"/>
</dbReference>
<feature type="binding site" evidence="15">
    <location>
        <begin position="184"/>
        <end position="185"/>
    </location>
    <ligand>
        <name>ATP</name>
        <dbReference type="ChEBI" id="CHEBI:30616"/>
    </ligand>
</feature>
<evidence type="ECO:0000256" key="10">
    <source>
        <dbReference type="ARBA" id="ARBA00023211"/>
    </source>
</evidence>
<evidence type="ECO:0000256" key="12">
    <source>
        <dbReference type="ARBA" id="ARBA00047614"/>
    </source>
</evidence>
<comment type="subcellular location">
    <subcellularLocation>
        <location evidence="13">Cytoplasm</location>
    </subcellularLocation>
</comment>
<feature type="domain" description="ATP-grasp" evidence="18">
    <location>
        <begin position="134"/>
        <end position="344"/>
    </location>
</feature>
<sequence length="360" mass="38519">MSPQRLALVYGGRSSEHDVSIRSATEVLAAVDRSRFEPVAVAVTREGAFKTGPIDASLPGPTEAPLRAVLESGEPIADLGAFLRSCACTFPLLHGPYGEDGTIQGLFEVFDVPYVGSGVLASSLCMDKVAFKRYVAAAPNDIPVTPGISVDLVLEGRERVFERAHAAAEAHGFPLFVKPANQGSSVGVSRADDLASLDAALDLALRYDAQVVIEKGLDAREIELAVFGDGGPDTVVSPPGEIILPKGEWYTYETKYVDDVASYAIPVELPAATTARLQELALRAFRATRCSGLARVDFLVERDSLEPWLNEVNTLPGFTSISMYPKLMGVAGVSYTELISKLVDLGLAAYEQRRGLSTTR</sequence>
<dbReference type="InterPro" id="IPR011761">
    <property type="entry name" value="ATP-grasp"/>
</dbReference>
<dbReference type="PROSITE" id="PS00843">
    <property type="entry name" value="DALA_DALA_LIGASE_1"/>
    <property type="match status" value="1"/>
</dbReference>
<dbReference type="NCBIfam" id="NF002528">
    <property type="entry name" value="PRK01966.1-4"/>
    <property type="match status" value="1"/>
</dbReference>
<evidence type="ECO:0000256" key="3">
    <source>
        <dbReference type="ARBA" id="ARBA00022598"/>
    </source>
</evidence>
<keyword evidence="3 13" id="KW-0436">Ligase</keyword>
<dbReference type="InterPro" id="IPR005905">
    <property type="entry name" value="D_ala_D_ala"/>
</dbReference>
<dbReference type="PANTHER" id="PTHR23132">
    <property type="entry name" value="D-ALANINE--D-ALANINE LIGASE"/>
    <property type="match status" value="1"/>
</dbReference>
<keyword evidence="7 16" id="KW-0460">Magnesium</keyword>
<keyword evidence="6 17" id="KW-0067">ATP-binding</keyword>
<dbReference type="InterPro" id="IPR011127">
    <property type="entry name" value="Dala_Dala_lig_N"/>
</dbReference>
<dbReference type="Proteomes" id="UP000005801">
    <property type="component" value="Unassembled WGS sequence"/>
</dbReference>
<feature type="binding site" evidence="16">
    <location>
        <position position="313"/>
    </location>
    <ligand>
        <name>Mg(2+)</name>
        <dbReference type="ChEBI" id="CHEBI:18420"/>
        <label>2</label>
    </ligand>
</feature>
<reference evidence="19 20" key="1">
    <citation type="submission" date="2007-06" db="EMBL/GenBank/DDBJ databases">
        <authorList>
            <person name="Shimkets L."/>
            <person name="Ferriera S."/>
            <person name="Johnson J."/>
            <person name="Kravitz S."/>
            <person name="Beeson K."/>
            <person name="Sutton G."/>
            <person name="Rogers Y.-H."/>
            <person name="Friedman R."/>
            <person name="Frazier M."/>
            <person name="Venter J.C."/>
        </authorList>
    </citation>
    <scope>NUCLEOTIDE SEQUENCE [LARGE SCALE GENOMIC DNA]</scope>
    <source>
        <strain evidence="19 20">SIR-1</strain>
    </source>
</reference>
<name>A6FYV0_9BACT</name>
<evidence type="ECO:0000256" key="5">
    <source>
        <dbReference type="ARBA" id="ARBA00022741"/>
    </source>
</evidence>
<feature type="binding site" evidence="16">
    <location>
        <position position="311"/>
    </location>
    <ligand>
        <name>Mg(2+)</name>
        <dbReference type="ChEBI" id="CHEBI:18420"/>
        <label>1</label>
    </ligand>
</feature>
<dbReference type="UniPathway" id="UPA00219"/>
<dbReference type="InterPro" id="IPR000291">
    <property type="entry name" value="D-Ala_lig_Van_CS"/>
</dbReference>
<dbReference type="PROSITE" id="PS50975">
    <property type="entry name" value="ATP_GRASP"/>
    <property type="match status" value="1"/>
</dbReference>
<evidence type="ECO:0000256" key="7">
    <source>
        <dbReference type="ARBA" id="ARBA00022842"/>
    </source>
</evidence>
<evidence type="ECO:0000256" key="15">
    <source>
        <dbReference type="PIRSR" id="PIRSR039102-2"/>
    </source>
</evidence>
<keyword evidence="11 13" id="KW-0961">Cell wall biogenesis/degradation</keyword>
<evidence type="ECO:0000256" key="17">
    <source>
        <dbReference type="PROSITE-ProRule" id="PRU00409"/>
    </source>
</evidence>
<dbReference type="GO" id="GO:0008360">
    <property type="term" value="P:regulation of cell shape"/>
    <property type="evidence" value="ECO:0007669"/>
    <property type="project" value="UniProtKB-KW"/>
</dbReference>
<comment type="catalytic activity">
    <reaction evidence="12 13">
        <text>2 D-alanine + ATP = D-alanyl-D-alanine + ADP + phosphate + H(+)</text>
        <dbReference type="Rhea" id="RHEA:11224"/>
        <dbReference type="ChEBI" id="CHEBI:15378"/>
        <dbReference type="ChEBI" id="CHEBI:30616"/>
        <dbReference type="ChEBI" id="CHEBI:43474"/>
        <dbReference type="ChEBI" id="CHEBI:57416"/>
        <dbReference type="ChEBI" id="CHEBI:57822"/>
        <dbReference type="ChEBI" id="CHEBI:456216"/>
        <dbReference type="EC" id="6.3.2.4"/>
    </reaction>
</comment>
<dbReference type="Pfam" id="PF07478">
    <property type="entry name" value="Dala_Dala_lig_C"/>
    <property type="match status" value="1"/>
</dbReference>
<evidence type="ECO:0000256" key="1">
    <source>
        <dbReference type="ARBA" id="ARBA00001936"/>
    </source>
</evidence>
<keyword evidence="13" id="KW-0963">Cytoplasm</keyword>
<organism evidence="19 20">
    <name type="scientific">Plesiocystis pacifica SIR-1</name>
    <dbReference type="NCBI Taxonomy" id="391625"/>
    <lineage>
        <taxon>Bacteria</taxon>
        <taxon>Pseudomonadati</taxon>
        <taxon>Myxococcota</taxon>
        <taxon>Polyangia</taxon>
        <taxon>Nannocystales</taxon>
        <taxon>Nannocystaceae</taxon>
        <taxon>Plesiocystis</taxon>
    </lineage>
</organism>
<feature type="binding site" evidence="15">
    <location>
        <begin position="310"/>
        <end position="311"/>
    </location>
    <ligand>
        <name>ATP</name>
        <dbReference type="ChEBI" id="CHEBI:30616"/>
    </ligand>
</feature>
<evidence type="ECO:0000256" key="13">
    <source>
        <dbReference type="HAMAP-Rule" id="MF_00047"/>
    </source>
</evidence>
<feature type="binding site" evidence="16">
    <location>
        <position position="297"/>
    </location>
    <ligand>
        <name>Mg(2+)</name>
        <dbReference type="ChEBI" id="CHEBI:18420"/>
        <label>1</label>
    </ligand>
</feature>
<dbReference type="GO" id="GO:0009252">
    <property type="term" value="P:peptidoglycan biosynthetic process"/>
    <property type="evidence" value="ECO:0007669"/>
    <property type="project" value="UniProtKB-UniRule"/>
</dbReference>
<feature type="binding site" evidence="15">
    <location>
        <begin position="176"/>
        <end position="178"/>
    </location>
    <ligand>
        <name>ATP</name>
        <dbReference type="ChEBI" id="CHEBI:30616"/>
    </ligand>
</feature>
<comment type="caution">
    <text evidence="19">The sequence shown here is derived from an EMBL/GenBank/DDBJ whole genome shotgun (WGS) entry which is preliminary data.</text>
</comment>
<dbReference type="GO" id="GO:0008716">
    <property type="term" value="F:D-alanine-D-alanine ligase activity"/>
    <property type="evidence" value="ECO:0007669"/>
    <property type="project" value="UniProtKB-UniRule"/>
</dbReference>
<dbReference type="EMBL" id="ABCS01000005">
    <property type="protein sequence ID" value="EDM81105.1"/>
    <property type="molecule type" value="Genomic_DNA"/>
</dbReference>
<dbReference type="PROSITE" id="PS00844">
    <property type="entry name" value="DALA_DALA_LIGASE_2"/>
    <property type="match status" value="1"/>
</dbReference>
<evidence type="ECO:0000259" key="18">
    <source>
        <dbReference type="PROSITE" id="PS50975"/>
    </source>
</evidence>
<protein>
    <recommendedName>
        <fullName evidence="13">D-alanine--D-alanine ligase</fullName>
        <ecNumber evidence="13">6.3.2.4</ecNumber>
    </recommendedName>
    <alternativeName>
        <fullName evidence="13">D-Ala-D-Ala ligase</fullName>
    </alternativeName>
    <alternativeName>
        <fullName evidence="13">D-alanylalanine synthetase</fullName>
    </alternativeName>
</protein>
<evidence type="ECO:0000256" key="4">
    <source>
        <dbReference type="ARBA" id="ARBA00022723"/>
    </source>
</evidence>
<gene>
    <name evidence="13" type="primary">ddl</name>
    <name evidence="19" type="ORF">PPSIR1_29855</name>
</gene>
<comment type="pathway">
    <text evidence="13">Cell wall biogenesis; peptidoglycan biosynthesis.</text>
</comment>
<keyword evidence="9 13" id="KW-0573">Peptidoglycan synthesis</keyword>
<dbReference type="InterPro" id="IPR013815">
    <property type="entry name" value="ATP_grasp_subdomain_1"/>
</dbReference>
<dbReference type="GO" id="GO:0005829">
    <property type="term" value="C:cytosol"/>
    <property type="evidence" value="ECO:0007669"/>
    <property type="project" value="TreeGrafter"/>
</dbReference>
<dbReference type="STRING" id="391625.PPSIR1_29855"/>
<dbReference type="InterPro" id="IPR016185">
    <property type="entry name" value="PreATP-grasp_dom_sf"/>
</dbReference>
<keyword evidence="4 16" id="KW-0479">Metal-binding</keyword>
<evidence type="ECO:0000256" key="6">
    <source>
        <dbReference type="ARBA" id="ARBA00022840"/>
    </source>
</evidence>
<evidence type="ECO:0000256" key="11">
    <source>
        <dbReference type="ARBA" id="ARBA00023316"/>
    </source>
</evidence>
<feature type="active site" evidence="14">
    <location>
        <position position="184"/>
    </location>
</feature>
<dbReference type="GO" id="GO:0071555">
    <property type="term" value="P:cell wall organization"/>
    <property type="evidence" value="ECO:0007669"/>
    <property type="project" value="UniProtKB-KW"/>
</dbReference>
<comment type="cofactor">
    <cofactor evidence="16">
        <name>Mg(2+)</name>
        <dbReference type="ChEBI" id="CHEBI:18420"/>
    </cofactor>
    <cofactor evidence="16">
        <name>Mn(2+)</name>
        <dbReference type="ChEBI" id="CHEBI:29035"/>
    </cofactor>
    <text evidence="16">Binds 2 magnesium or manganese ions per subunit.</text>
</comment>
<dbReference type="GO" id="GO:0046872">
    <property type="term" value="F:metal ion binding"/>
    <property type="evidence" value="ECO:0007669"/>
    <property type="project" value="UniProtKB-KW"/>
</dbReference>
<dbReference type="RefSeq" id="WP_006969649.1">
    <property type="nucleotide sequence ID" value="NZ_ABCS01000005.1"/>
</dbReference>
<feature type="binding site" evidence="15">
    <location>
        <position position="128"/>
    </location>
    <ligand>
        <name>ATP</name>
        <dbReference type="ChEBI" id="CHEBI:30616"/>
    </ligand>
</feature>
<dbReference type="EC" id="6.3.2.4" evidence="13"/>